<protein>
    <submittedName>
        <fullName evidence="1">Uncharacterized protein</fullName>
    </submittedName>
</protein>
<reference evidence="1 2" key="1">
    <citation type="journal article" date="2013" name="Int. J. Syst. Evol. Microbiol.">
        <title>Kordia antarctica sp. nov., isolated from Antarctic seawater.</title>
        <authorList>
            <person name="Baek K."/>
            <person name="Choi A."/>
            <person name="Kang I."/>
            <person name="Lee K."/>
            <person name="Cho J.C."/>
        </authorList>
    </citation>
    <scope>NUCLEOTIDE SEQUENCE [LARGE SCALE GENOMIC DNA]</scope>
    <source>
        <strain evidence="1 2">IMCC3317</strain>
    </source>
</reference>
<name>A0A7L4ZH87_9FLAO</name>
<accession>A0A7L4ZH87</accession>
<evidence type="ECO:0000313" key="1">
    <source>
        <dbReference type="EMBL" id="QHI35965.1"/>
    </source>
</evidence>
<proteinExistence type="predicted"/>
<dbReference type="EMBL" id="CP019288">
    <property type="protein sequence ID" value="QHI35965.1"/>
    <property type="molecule type" value="Genomic_DNA"/>
</dbReference>
<organism evidence="1 2">
    <name type="scientific">Kordia antarctica</name>
    <dbReference type="NCBI Taxonomy" id="1218801"/>
    <lineage>
        <taxon>Bacteria</taxon>
        <taxon>Pseudomonadati</taxon>
        <taxon>Bacteroidota</taxon>
        <taxon>Flavobacteriia</taxon>
        <taxon>Flavobacteriales</taxon>
        <taxon>Flavobacteriaceae</taxon>
        <taxon>Kordia</taxon>
    </lineage>
</organism>
<keyword evidence="2" id="KW-1185">Reference proteome</keyword>
<dbReference type="RefSeq" id="WP_160128702.1">
    <property type="nucleotide sequence ID" value="NZ_CP019288.1"/>
</dbReference>
<dbReference type="Proteomes" id="UP000464657">
    <property type="component" value="Chromosome"/>
</dbReference>
<dbReference type="KEGG" id="kan:IMCC3317_13130"/>
<gene>
    <name evidence="1" type="ORF">IMCC3317_13130</name>
</gene>
<dbReference type="AlphaFoldDB" id="A0A7L4ZH87"/>
<evidence type="ECO:0000313" key="2">
    <source>
        <dbReference type="Proteomes" id="UP000464657"/>
    </source>
</evidence>
<sequence>MALNERLEKLIIESDIQFDKINPVSTFYRFLKLCNYLYEDVWNEKSKLGFEKTYNDLHSILFYSSRKNNFDYSETSKSGQVFYQFPKKKFNNLYKKHINKYKDECHSSISFEDNHKHLHNRFIYIIDSKLNFNYYRVPQPIDNFIIGNKDVTTFPFHPMLAISTELKVFCAGEISFFWKKHKKCPDIVFLNNISGHYKPTLISPKKLNETSREILKLPKTTSIICFTNLGVEISGNLKTKLKKYGKIFR</sequence>